<reference evidence="2" key="1">
    <citation type="submission" date="2021-05" db="EMBL/GenBank/DDBJ databases">
        <authorList>
            <person name="Alioto T."/>
            <person name="Alioto T."/>
            <person name="Gomez Garrido J."/>
        </authorList>
    </citation>
    <scope>NUCLEOTIDE SEQUENCE</scope>
</reference>
<feature type="transmembrane region" description="Helical" evidence="1">
    <location>
        <begin position="80"/>
        <end position="101"/>
    </location>
</feature>
<accession>A0A8D8W7A8</accession>
<proteinExistence type="predicted"/>
<keyword evidence="1" id="KW-1133">Transmembrane helix</keyword>
<evidence type="ECO:0008006" key="3">
    <source>
        <dbReference type="Google" id="ProtNLM"/>
    </source>
</evidence>
<evidence type="ECO:0000313" key="2">
    <source>
        <dbReference type="EMBL" id="CAG6647404.1"/>
    </source>
</evidence>
<organism evidence="2">
    <name type="scientific">Cacopsylla melanoneura</name>
    <dbReference type="NCBI Taxonomy" id="428564"/>
    <lineage>
        <taxon>Eukaryota</taxon>
        <taxon>Metazoa</taxon>
        <taxon>Ecdysozoa</taxon>
        <taxon>Arthropoda</taxon>
        <taxon>Hexapoda</taxon>
        <taxon>Insecta</taxon>
        <taxon>Pterygota</taxon>
        <taxon>Neoptera</taxon>
        <taxon>Paraneoptera</taxon>
        <taxon>Hemiptera</taxon>
        <taxon>Sternorrhyncha</taxon>
        <taxon>Psylloidea</taxon>
        <taxon>Psyllidae</taxon>
        <taxon>Psyllinae</taxon>
        <taxon>Cacopsylla</taxon>
    </lineage>
</organism>
<dbReference type="AlphaFoldDB" id="A0A8D8W7A8"/>
<name>A0A8D8W7A8_9HEMI</name>
<evidence type="ECO:0000256" key="1">
    <source>
        <dbReference type="SAM" id="Phobius"/>
    </source>
</evidence>
<protein>
    <recommendedName>
        <fullName evidence="3">Transmembrane protein</fullName>
    </recommendedName>
</protein>
<feature type="transmembrane region" description="Helical" evidence="1">
    <location>
        <begin position="21"/>
        <end position="46"/>
    </location>
</feature>
<sequence length="112" mass="12663">MYRYECMLVLLVHKGFYLSSCWGATLVFVFVSMFNLLRVTAVWWSWDSDKSLSVVVLVLVNVGGFVLLFVMCNRRDGGGFVLNFILGFDNLVSSCFLRTLFDMSEVSCCGSL</sequence>
<keyword evidence="1" id="KW-0812">Transmembrane</keyword>
<feature type="transmembrane region" description="Helical" evidence="1">
    <location>
        <begin position="52"/>
        <end position="73"/>
    </location>
</feature>
<dbReference type="EMBL" id="HBUF01146816">
    <property type="protein sequence ID" value="CAG6647404.1"/>
    <property type="molecule type" value="Transcribed_RNA"/>
</dbReference>
<keyword evidence="1" id="KW-0472">Membrane</keyword>